<evidence type="ECO:0000256" key="5">
    <source>
        <dbReference type="ARBA" id="ARBA00023002"/>
    </source>
</evidence>
<dbReference type="Pfam" id="PF07992">
    <property type="entry name" value="Pyr_redox_2"/>
    <property type="match status" value="1"/>
</dbReference>
<evidence type="ECO:0000313" key="7">
    <source>
        <dbReference type="EMBL" id="KAK7369927.1"/>
    </source>
</evidence>
<organism evidence="7 8">
    <name type="scientific">Phaseolus coccineus</name>
    <name type="common">Scarlet runner bean</name>
    <name type="synonym">Phaseolus multiflorus</name>
    <dbReference type="NCBI Taxonomy" id="3886"/>
    <lineage>
        <taxon>Eukaryota</taxon>
        <taxon>Viridiplantae</taxon>
        <taxon>Streptophyta</taxon>
        <taxon>Embryophyta</taxon>
        <taxon>Tracheophyta</taxon>
        <taxon>Spermatophyta</taxon>
        <taxon>Magnoliopsida</taxon>
        <taxon>eudicotyledons</taxon>
        <taxon>Gunneridae</taxon>
        <taxon>Pentapetalae</taxon>
        <taxon>rosids</taxon>
        <taxon>fabids</taxon>
        <taxon>Fabales</taxon>
        <taxon>Fabaceae</taxon>
        <taxon>Papilionoideae</taxon>
        <taxon>50 kb inversion clade</taxon>
        <taxon>NPAAA clade</taxon>
        <taxon>indigoferoid/millettioid clade</taxon>
        <taxon>Phaseoleae</taxon>
        <taxon>Phaseolus</taxon>
    </lineage>
</organism>
<keyword evidence="8" id="KW-1185">Reference proteome</keyword>
<evidence type="ECO:0000256" key="3">
    <source>
        <dbReference type="ARBA" id="ARBA00022827"/>
    </source>
</evidence>
<comment type="caution">
    <text evidence="7">The sequence shown here is derived from an EMBL/GenBank/DDBJ whole genome shotgun (WGS) entry which is preliminary data.</text>
</comment>
<dbReference type="InterPro" id="IPR036188">
    <property type="entry name" value="FAD/NAD-bd_sf"/>
</dbReference>
<dbReference type="Proteomes" id="UP001374584">
    <property type="component" value="Unassembled WGS sequence"/>
</dbReference>
<name>A0AAN9NBD9_PHACN</name>
<evidence type="ECO:0000256" key="1">
    <source>
        <dbReference type="ARBA" id="ARBA00001974"/>
    </source>
</evidence>
<evidence type="ECO:0000313" key="8">
    <source>
        <dbReference type="Proteomes" id="UP001374584"/>
    </source>
</evidence>
<keyword evidence="2" id="KW-0285">Flavoprotein</keyword>
<dbReference type="Gene3D" id="3.50.50.60">
    <property type="entry name" value="FAD/NAD(P)-binding domain"/>
    <property type="match status" value="1"/>
</dbReference>
<protein>
    <recommendedName>
        <fullName evidence="6">FAD/NAD(P)-binding domain-containing protein</fullName>
    </recommendedName>
</protein>
<dbReference type="InterPro" id="IPR023753">
    <property type="entry name" value="FAD/NAD-binding_dom"/>
</dbReference>
<comment type="cofactor">
    <cofactor evidence="1">
        <name>FAD</name>
        <dbReference type="ChEBI" id="CHEBI:57692"/>
    </cofactor>
</comment>
<keyword evidence="5" id="KW-0560">Oxidoreductase</keyword>
<accession>A0AAN9NBD9</accession>
<reference evidence="7 8" key="1">
    <citation type="submission" date="2024-01" db="EMBL/GenBank/DDBJ databases">
        <title>The genomes of 5 underutilized Papilionoideae crops provide insights into root nodulation and disease resistanc.</title>
        <authorList>
            <person name="Jiang F."/>
        </authorList>
    </citation>
    <scope>NUCLEOTIDE SEQUENCE [LARGE SCALE GENOMIC DNA]</scope>
    <source>
        <strain evidence="7">JINMINGXINNONG_FW02</strain>
        <tissue evidence="7">Leaves</tissue>
    </source>
</reference>
<dbReference type="Gene3D" id="3.40.50.720">
    <property type="entry name" value="NAD(P)-binding Rossmann-like Domain"/>
    <property type="match status" value="1"/>
</dbReference>
<dbReference type="GO" id="GO:0016491">
    <property type="term" value="F:oxidoreductase activity"/>
    <property type="evidence" value="ECO:0007669"/>
    <property type="project" value="UniProtKB-KW"/>
</dbReference>
<feature type="domain" description="FAD/NAD(P)-binding" evidence="6">
    <location>
        <begin position="251"/>
        <end position="414"/>
    </location>
</feature>
<dbReference type="PRINTS" id="PR00419">
    <property type="entry name" value="ADXRDTASE"/>
</dbReference>
<evidence type="ECO:0000259" key="6">
    <source>
        <dbReference type="Pfam" id="PF07992"/>
    </source>
</evidence>
<dbReference type="PANTHER" id="PTHR48467:SF1">
    <property type="entry name" value="GLUTAMATE SYNTHASE 1 [NADH], CHLOROPLASTIC-LIKE"/>
    <property type="match status" value="1"/>
</dbReference>
<keyword evidence="4" id="KW-0521">NADP</keyword>
<sequence>MPMLLCSDVLMHHSFNTSIWLLCLLLLIVFCICNSDVVFSPFLSHLHFVVELHKKITVLLFRSSRSESPSSITTFEDLRWLRRLLAYAANEKHIRFGLGGFHFAFSPSSISLTVPISSEYENWCLRIWGIKTQWLSLFVFMLCIFQSSLYDPHALRHSLLRDVTTSILHFRQQSPVELHCCSPIILSGPLDAHPLWLKPASFLSDHRRRCVLSCFCYFVLLRDNKMQKLAIFRARRWLCRSFSSISSNPLRVCVVGSGPAGFYTAEKMLKAHQQAQVDIIDRLPTPFGLVRSGVAPDHPETKIVINQFSRVAKQERCAFLGNVTLGSSISLSELRELYHVVVLAYGAESDRSLGIPGENLKGIHSAREFVWWYNGHPDGQNLEPDLKITDTAVILGQGNVALDVARILLRPTTELATTDIASHALATLEESSIRVVYLVGRRGPAQAACTAKELREILGIHNVDVFVQESDLLLTPADEEELKSNRIQRRVHELLSKAARSKPKHTSLNQRELRFVFFRRPNDFQESKDRAGHVSGVHFEKTVLQGVSHGKQIAIGAGKFEDIKSGMVLKSIGYKSVPVDGLPFDHKKGIVPNDRGRVLSDPSDPLVPEKGLYVCGWLKRGPTGIVATNLYCAEETVSCISEDLENGGLIPSSSLPKPGRDGLLQLLLDRNVRIVSFSDWEKIDSEERRLGSLRNKPREKLATWDELYKTTSQ</sequence>
<evidence type="ECO:0000256" key="4">
    <source>
        <dbReference type="ARBA" id="ARBA00022857"/>
    </source>
</evidence>
<proteinExistence type="predicted"/>
<dbReference type="AlphaFoldDB" id="A0AAN9NBD9"/>
<gene>
    <name evidence="7" type="ORF">VNO80_11975</name>
</gene>
<dbReference type="InterPro" id="IPR055275">
    <property type="entry name" value="Ferredox_Rdtase"/>
</dbReference>
<dbReference type="EMBL" id="JAYMYR010000004">
    <property type="protein sequence ID" value="KAK7369927.1"/>
    <property type="molecule type" value="Genomic_DNA"/>
</dbReference>
<dbReference type="SUPFAM" id="SSF51971">
    <property type="entry name" value="Nucleotide-binding domain"/>
    <property type="match status" value="2"/>
</dbReference>
<dbReference type="PANTHER" id="PTHR48467">
    <property type="entry name" value="GLUTAMATE SYNTHASE 1 [NADH], CHLOROPLASTIC-LIKE"/>
    <property type="match status" value="1"/>
</dbReference>
<keyword evidence="3" id="KW-0274">FAD</keyword>
<evidence type="ECO:0000256" key="2">
    <source>
        <dbReference type="ARBA" id="ARBA00022630"/>
    </source>
</evidence>